<accession>A0ABX9BES1</accession>
<gene>
    <name evidence="2" type="ORF">DET54_11417</name>
</gene>
<proteinExistence type="predicted"/>
<dbReference type="Proteomes" id="UP000248827">
    <property type="component" value="Unassembled WGS sequence"/>
</dbReference>
<dbReference type="Pfam" id="PF14399">
    <property type="entry name" value="BtrH_N"/>
    <property type="match status" value="1"/>
</dbReference>
<reference evidence="2 3" key="1">
    <citation type="submission" date="2018-06" db="EMBL/GenBank/DDBJ databases">
        <title>Freshwater and sediment microbial communities from various areas in North America, analyzing microbe dynamics in response to fracking.</title>
        <authorList>
            <person name="Lamendella R."/>
        </authorList>
    </citation>
    <scope>NUCLEOTIDE SEQUENCE [LARGE SCALE GENOMIC DNA]</scope>
    <source>
        <strain evidence="2 3">NG-13</strain>
    </source>
</reference>
<dbReference type="EMBL" id="QLLI01000014">
    <property type="protein sequence ID" value="RAI89549.1"/>
    <property type="molecule type" value="Genomic_DNA"/>
</dbReference>
<feature type="domain" description="Butirosin biosynthesis protein H N-terminal" evidence="1">
    <location>
        <begin position="110"/>
        <end position="169"/>
    </location>
</feature>
<organism evidence="2 3">
    <name type="scientific">Paenibacillus pabuli</name>
    <dbReference type="NCBI Taxonomy" id="1472"/>
    <lineage>
        <taxon>Bacteria</taxon>
        <taxon>Bacillati</taxon>
        <taxon>Bacillota</taxon>
        <taxon>Bacilli</taxon>
        <taxon>Bacillales</taxon>
        <taxon>Paenibacillaceae</taxon>
        <taxon>Paenibacillus</taxon>
    </lineage>
</organism>
<sequence length="368" mass="42876">MVILFLGISVFNIINVISSLESGVEIMLDKFREFTYYNEYESFCYQNCLRQILEYYNVINAALYINSALDLVVRIDDQYKYGYEVEFSKFSRSLLPMHCAKVEQNHYDATDGEIVWKINKNMLDKGIPIIAGVDVYYLPYSTNYQKNHANHAFLLTGYSEDESLVNIVDWYEPWFFKGTMEFNEFIKARSSRNPWDGTIYSGTAINNNWTQILSSGWDAVPEDLISQTLNLTIDQFFTNSSDDSRIFGVSALKKILDILQLNKTLLGIERNNFLRDMHKKLYPQSKRHKLFKFYLLFSKQWVGEENIVSAIKQVEELISQWSITLTLLLKASITGSDSLYNKIADHISKIIRFEIKLYDSLYSIERGI</sequence>
<evidence type="ECO:0000259" key="1">
    <source>
        <dbReference type="Pfam" id="PF14399"/>
    </source>
</evidence>
<evidence type="ECO:0000313" key="3">
    <source>
        <dbReference type="Proteomes" id="UP000248827"/>
    </source>
</evidence>
<evidence type="ECO:0000313" key="2">
    <source>
        <dbReference type="EMBL" id="RAI89549.1"/>
    </source>
</evidence>
<comment type="caution">
    <text evidence="2">The sequence shown here is derived from an EMBL/GenBank/DDBJ whole genome shotgun (WGS) entry which is preliminary data.</text>
</comment>
<dbReference type="InterPro" id="IPR026935">
    <property type="entry name" value="BtrH_N"/>
</dbReference>
<keyword evidence="3" id="KW-1185">Reference proteome</keyword>
<name>A0ABX9BES1_9BACL</name>
<protein>
    <submittedName>
        <fullName evidence="2">Butirosin biosynthesis protein H-like</fullName>
    </submittedName>
</protein>